<protein>
    <submittedName>
        <fullName evidence="2">Peptidase</fullName>
    </submittedName>
</protein>
<dbReference type="PANTHER" id="PTHR34219:SF9">
    <property type="entry name" value="IRON-REGULATED INNER MEMBRANE PROTEIN"/>
    <property type="match status" value="1"/>
</dbReference>
<keyword evidence="1" id="KW-0812">Transmembrane</keyword>
<reference evidence="2" key="2">
    <citation type="submission" date="2023-01" db="EMBL/GenBank/DDBJ databases">
        <title>Draft genome sequence of Methylophaga thalassica strain NBRC 102424.</title>
        <authorList>
            <person name="Sun Q."/>
            <person name="Mori K."/>
        </authorList>
    </citation>
    <scope>NUCLEOTIDE SEQUENCE</scope>
    <source>
        <strain evidence="2">NBRC 102424</strain>
    </source>
</reference>
<dbReference type="Proteomes" id="UP001161423">
    <property type="component" value="Unassembled WGS sequence"/>
</dbReference>
<keyword evidence="1" id="KW-0472">Membrane</keyword>
<feature type="transmembrane region" description="Helical" evidence="1">
    <location>
        <begin position="400"/>
        <end position="421"/>
    </location>
</feature>
<dbReference type="InterPro" id="IPR005625">
    <property type="entry name" value="PepSY-ass_TM"/>
</dbReference>
<feature type="transmembrane region" description="Helical" evidence="1">
    <location>
        <begin position="201"/>
        <end position="223"/>
    </location>
</feature>
<proteinExistence type="predicted"/>
<feature type="transmembrane region" description="Helical" evidence="1">
    <location>
        <begin position="155"/>
        <end position="180"/>
    </location>
</feature>
<dbReference type="PANTHER" id="PTHR34219">
    <property type="entry name" value="IRON-REGULATED INNER MEMBRANE PROTEIN-RELATED"/>
    <property type="match status" value="1"/>
</dbReference>
<feature type="transmembrane region" description="Helical" evidence="1">
    <location>
        <begin position="359"/>
        <end position="379"/>
    </location>
</feature>
<feature type="transmembrane region" description="Helical" evidence="1">
    <location>
        <begin position="501"/>
        <end position="522"/>
    </location>
</feature>
<evidence type="ECO:0000313" key="2">
    <source>
        <dbReference type="EMBL" id="GLQ00516.1"/>
    </source>
</evidence>
<accession>A0ABQ5TYK5</accession>
<name>A0ABQ5TYK5_9GAMM</name>
<evidence type="ECO:0000256" key="1">
    <source>
        <dbReference type="SAM" id="Phobius"/>
    </source>
</evidence>
<organism evidence="2 3">
    <name type="scientific">Methylophaga thalassica</name>
    <dbReference type="NCBI Taxonomy" id="40223"/>
    <lineage>
        <taxon>Bacteria</taxon>
        <taxon>Pseudomonadati</taxon>
        <taxon>Pseudomonadota</taxon>
        <taxon>Gammaproteobacteria</taxon>
        <taxon>Thiotrichales</taxon>
        <taxon>Piscirickettsiaceae</taxon>
        <taxon>Methylophaga</taxon>
    </lineage>
</organism>
<sequence length="544" mass="60408">MKVKADIIRTYKSLHTWVGIISGMALFIAFYAGALTIFKEPISHWATPPLQHSESISLSAVPSVLGRVIKSHPEAAQRIQLNLNPETHHTQQIMWTVEGEKGGDHDVSSLRYFSAQLDEHQDLVTTEVYPATVAQFIDTLHRVVGLPVDSDPNRWIMGIFAIFYTLALVSGLIILLPILVKELFAFRLGRKPKRVWLDAHNVVGVTSLPFHLIMAITAFGFAYHDLIYDVQDKLIHEGQLRQALFSSAPKPNPEQSTDPATMLSPEELLATAREIAPSFVPYQLEYSGITTPRASVMIWGNDADAIAPRAPGGFIAINPYSGEVQSTDYLPGQQPGEMIAVSSFFALHFATFGGSPIRWAYFILGLAGAWLFYTGNLLWVENRRRHSKPDGRLFNQRKDVKVMASLTVGICLGSVCGISLMLASSKWLALEAQATYLHFQWVYYLTFFATIAWSFIRGAARSLVELLYAAATLTVAIPVTSLLSIIIPATGLWMHTDLNTLMVDIVAFIMAVGFGLLGRATYKRVYHSQIIDSVWSYRPAPRSL</sequence>
<feature type="transmembrane region" description="Helical" evidence="1">
    <location>
        <begin position="441"/>
        <end position="459"/>
    </location>
</feature>
<dbReference type="EMBL" id="BSND01000006">
    <property type="protein sequence ID" value="GLQ00516.1"/>
    <property type="molecule type" value="Genomic_DNA"/>
</dbReference>
<reference evidence="2" key="1">
    <citation type="journal article" date="2014" name="Int. J. Syst. Evol. Microbiol.">
        <title>Complete genome of a new Firmicutes species belonging to the dominant human colonic microbiota ('Ruminococcus bicirculans') reveals two chromosomes and a selective capacity to utilize plant glucans.</title>
        <authorList>
            <consortium name="NISC Comparative Sequencing Program"/>
            <person name="Wegmann U."/>
            <person name="Louis P."/>
            <person name="Goesmann A."/>
            <person name="Henrissat B."/>
            <person name="Duncan S.H."/>
            <person name="Flint H.J."/>
        </authorList>
    </citation>
    <scope>NUCLEOTIDE SEQUENCE</scope>
    <source>
        <strain evidence="2">NBRC 102424</strain>
    </source>
</reference>
<dbReference type="RefSeq" id="WP_284723467.1">
    <property type="nucleotide sequence ID" value="NZ_BSND01000006.1"/>
</dbReference>
<dbReference type="Pfam" id="PF03929">
    <property type="entry name" value="PepSY_TM"/>
    <property type="match status" value="1"/>
</dbReference>
<gene>
    <name evidence="2" type="ORF">GCM10007891_23690</name>
</gene>
<evidence type="ECO:0000313" key="3">
    <source>
        <dbReference type="Proteomes" id="UP001161423"/>
    </source>
</evidence>
<comment type="caution">
    <text evidence="2">The sequence shown here is derived from an EMBL/GenBank/DDBJ whole genome shotgun (WGS) entry which is preliminary data.</text>
</comment>
<feature type="transmembrane region" description="Helical" evidence="1">
    <location>
        <begin position="466"/>
        <end position="489"/>
    </location>
</feature>
<feature type="transmembrane region" description="Helical" evidence="1">
    <location>
        <begin position="16"/>
        <end position="38"/>
    </location>
</feature>
<keyword evidence="1" id="KW-1133">Transmembrane helix</keyword>
<keyword evidence="3" id="KW-1185">Reference proteome</keyword>